<keyword evidence="3" id="KW-0732">Signal</keyword>
<feature type="compositionally biased region" description="Basic and acidic residues" evidence="1">
    <location>
        <begin position="94"/>
        <end position="104"/>
    </location>
</feature>
<name>A0A8S1GM86_9PELO</name>
<proteinExistence type="predicted"/>
<evidence type="ECO:0000313" key="5">
    <source>
        <dbReference type="Proteomes" id="UP000835052"/>
    </source>
</evidence>
<dbReference type="EMBL" id="CAJGYM010000001">
    <property type="protein sequence ID" value="CAD6184375.1"/>
    <property type="molecule type" value="Genomic_DNA"/>
</dbReference>
<evidence type="ECO:0000256" key="3">
    <source>
        <dbReference type="SAM" id="SignalP"/>
    </source>
</evidence>
<keyword evidence="5" id="KW-1185">Reference proteome</keyword>
<accession>A0A8S1GM86</accession>
<protein>
    <submittedName>
        <fullName evidence="4">Uncharacterized protein</fullName>
    </submittedName>
</protein>
<keyword evidence="2" id="KW-1133">Transmembrane helix</keyword>
<keyword evidence="2" id="KW-0472">Membrane</keyword>
<reference evidence="4" key="1">
    <citation type="submission" date="2020-10" db="EMBL/GenBank/DDBJ databases">
        <authorList>
            <person name="Kikuchi T."/>
        </authorList>
    </citation>
    <scope>NUCLEOTIDE SEQUENCE</scope>
    <source>
        <strain evidence="4">NKZ352</strain>
    </source>
</reference>
<evidence type="ECO:0000256" key="1">
    <source>
        <dbReference type="SAM" id="MobiDB-lite"/>
    </source>
</evidence>
<feature type="chain" id="PRO_5035714879" evidence="3">
    <location>
        <begin position="27"/>
        <end position="177"/>
    </location>
</feature>
<evidence type="ECO:0000313" key="4">
    <source>
        <dbReference type="EMBL" id="CAD6184375.1"/>
    </source>
</evidence>
<evidence type="ECO:0000256" key="2">
    <source>
        <dbReference type="SAM" id="Phobius"/>
    </source>
</evidence>
<keyword evidence="2" id="KW-0812">Transmembrane</keyword>
<gene>
    <name evidence="4" type="ORF">CAUJ_LOCUS294</name>
</gene>
<feature type="transmembrane region" description="Helical" evidence="2">
    <location>
        <begin position="40"/>
        <end position="61"/>
    </location>
</feature>
<organism evidence="4 5">
    <name type="scientific">Caenorhabditis auriculariae</name>
    <dbReference type="NCBI Taxonomy" id="2777116"/>
    <lineage>
        <taxon>Eukaryota</taxon>
        <taxon>Metazoa</taxon>
        <taxon>Ecdysozoa</taxon>
        <taxon>Nematoda</taxon>
        <taxon>Chromadorea</taxon>
        <taxon>Rhabditida</taxon>
        <taxon>Rhabditina</taxon>
        <taxon>Rhabditomorpha</taxon>
        <taxon>Rhabditoidea</taxon>
        <taxon>Rhabditidae</taxon>
        <taxon>Peloderinae</taxon>
        <taxon>Caenorhabditis</taxon>
    </lineage>
</organism>
<feature type="signal peptide" evidence="3">
    <location>
        <begin position="1"/>
        <end position="26"/>
    </location>
</feature>
<dbReference type="AlphaFoldDB" id="A0A8S1GM86"/>
<sequence length="177" mass="20296">MPLNIFNPVSTTTTIYLLFLVSLVSANAYCSTCRERNELLGHACRMFTAICLVVMVFNAMVMMQAERIEFEYWDQDKTIVDSHENDEDPNLVPNDKKDKMEKSVRGLRSSGVKKSEEKMENLNKTSLITKTGPANTKSMYEREEPAEIVNLPRPPANFHEDALDKQEKMLSDLHEDF</sequence>
<comment type="caution">
    <text evidence="4">The sequence shown here is derived from an EMBL/GenBank/DDBJ whole genome shotgun (WGS) entry which is preliminary data.</text>
</comment>
<dbReference type="Proteomes" id="UP000835052">
    <property type="component" value="Unassembled WGS sequence"/>
</dbReference>
<feature type="region of interest" description="Disordered" evidence="1">
    <location>
        <begin position="81"/>
        <end position="119"/>
    </location>
</feature>